<name>A0A6G1FTC4_9PEZI</name>
<feature type="compositionally biased region" description="Polar residues" evidence="3">
    <location>
        <begin position="178"/>
        <end position="195"/>
    </location>
</feature>
<dbReference type="RefSeq" id="XP_033530617.1">
    <property type="nucleotide sequence ID" value="XM_033680839.1"/>
</dbReference>
<dbReference type="PROSITE" id="PS50007">
    <property type="entry name" value="PIPLC_X_DOMAIN"/>
    <property type="match status" value="1"/>
</dbReference>
<evidence type="ECO:0000259" key="5">
    <source>
        <dbReference type="PROSITE" id="PS50004"/>
    </source>
</evidence>
<dbReference type="PROSITE" id="PS50008">
    <property type="entry name" value="PIPLC_Y_DOMAIN"/>
    <property type="match status" value="1"/>
</dbReference>
<gene>
    <name evidence="7 9" type="ORF">P152DRAFT_468731</name>
</gene>
<evidence type="ECO:0000313" key="8">
    <source>
        <dbReference type="Proteomes" id="UP000504638"/>
    </source>
</evidence>
<dbReference type="SMART" id="SM00148">
    <property type="entry name" value="PLCXc"/>
    <property type="match status" value="1"/>
</dbReference>
<dbReference type="GO" id="GO:0051209">
    <property type="term" value="P:release of sequestered calcium ion into cytosol"/>
    <property type="evidence" value="ECO:0007669"/>
    <property type="project" value="TreeGrafter"/>
</dbReference>
<evidence type="ECO:0000256" key="1">
    <source>
        <dbReference type="ARBA" id="ARBA00023224"/>
    </source>
</evidence>
<comment type="catalytic activity">
    <reaction evidence="2">
        <text>a 1,2-diacyl-sn-glycero-3-phospho-(1D-myo-inositol-4,5-bisphosphate) + H2O = 1D-myo-inositol 1,4,5-trisphosphate + a 1,2-diacyl-sn-glycerol + H(+)</text>
        <dbReference type="Rhea" id="RHEA:33179"/>
        <dbReference type="ChEBI" id="CHEBI:15377"/>
        <dbReference type="ChEBI" id="CHEBI:15378"/>
        <dbReference type="ChEBI" id="CHEBI:17815"/>
        <dbReference type="ChEBI" id="CHEBI:58456"/>
        <dbReference type="ChEBI" id="CHEBI:203600"/>
        <dbReference type="EC" id="3.1.4.11"/>
    </reaction>
</comment>
<evidence type="ECO:0000256" key="3">
    <source>
        <dbReference type="SAM" id="MobiDB-lite"/>
    </source>
</evidence>
<dbReference type="Pfam" id="PF00168">
    <property type="entry name" value="C2"/>
    <property type="match status" value="1"/>
</dbReference>
<keyword evidence="2" id="KW-0443">Lipid metabolism</keyword>
<feature type="domain" description="C2" evidence="5">
    <location>
        <begin position="448"/>
        <end position="588"/>
    </location>
</feature>
<dbReference type="GO" id="GO:0048015">
    <property type="term" value="P:phosphatidylinositol-mediated signaling"/>
    <property type="evidence" value="ECO:0007669"/>
    <property type="project" value="TreeGrafter"/>
</dbReference>
<dbReference type="InterPro" id="IPR001711">
    <property type="entry name" value="PLipase_C_Pinositol-sp_Y"/>
</dbReference>
<dbReference type="Proteomes" id="UP000504638">
    <property type="component" value="Unplaced"/>
</dbReference>
<feature type="domain" description="PI-PLC Y-box" evidence="6">
    <location>
        <begin position="328"/>
        <end position="441"/>
    </location>
</feature>
<feature type="region of interest" description="Disordered" evidence="3">
    <location>
        <begin position="292"/>
        <end position="320"/>
    </location>
</feature>
<dbReference type="PRINTS" id="PR00390">
    <property type="entry name" value="PHPHLIPASEC"/>
</dbReference>
<keyword evidence="8" id="KW-1185">Reference proteome</keyword>
<organism evidence="7">
    <name type="scientific">Eremomyces bilateralis CBS 781.70</name>
    <dbReference type="NCBI Taxonomy" id="1392243"/>
    <lineage>
        <taxon>Eukaryota</taxon>
        <taxon>Fungi</taxon>
        <taxon>Dikarya</taxon>
        <taxon>Ascomycota</taxon>
        <taxon>Pezizomycotina</taxon>
        <taxon>Dothideomycetes</taxon>
        <taxon>Dothideomycetes incertae sedis</taxon>
        <taxon>Eremomycetales</taxon>
        <taxon>Eremomycetaceae</taxon>
        <taxon>Eremomyces</taxon>
    </lineage>
</organism>
<feature type="signal peptide" evidence="4">
    <location>
        <begin position="1"/>
        <end position="23"/>
    </location>
</feature>
<dbReference type="InterPro" id="IPR035892">
    <property type="entry name" value="C2_domain_sf"/>
</dbReference>
<dbReference type="Pfam" id="PF00388">
    <property type="entry name" value="PI-PLC-X"/>
    <property type="match status" value="1"/>
</dbReference>
<dbReference type="PANTHER" id="PTHR10336:SF82">
    <property type="entry name" value="PHOSPHOINOSITIDE PHOSPHOLIPASE C"/>
    <property type="match status" value="1"/>
</dbReference>
<dbReference type="SUPFAM" id="SSF51695">
    <property type="entry name" value="PLC-like phosphodiesterases"/>
    <property type="match status" value="1"/>
</dbReference>
<feature type="region of interest" description="Disordered" evidence="3">
    <location>
        <begin position="503"/>
        <end position="527"/>
    </location>
</feature>
<dbReference type="Gene3D" id="3.20.20.190">
    <property type="entry name" value="Phosphatidylinositol (PI) phosphodiesterase"/>
    <property type="match status" value="1"/>
</dbReference>
<dbReference type="GO" id="GO:0004435">
    <property type="term" value="F:phosphatidylinositol-4,5-bisphosphate phospholipase C activity"/>
    <property type="evidence" value="ECO:0007669"/>
    <property type="project" value="UniProtKB-EC"/>
</dbReference>
<feature type="compositionally biased region" description="Basic and acidic residues" evidence="3">
    <location>
        <begin position="148"/>
        <end position="165"/>
    </location>
</feature>
<dbReference type="GO" id="GO:0016042">
    <property type="term" value="P:lipid catabolic process"/>
    <property type="evidence" value="ECO:0007669"/>
    <property type="project" value="UniProtKB-KW"/>
</dbReference>
<sequence>MSSSASFVAFCCVLLRFVAFCCGFSLKAYEELGERKLWEVQHESAVPAAGFDKALEYFSSPKADAIRAPKSVDLGYSMANYFISSSHNTYLTGDQLFSDSSTDGYKNVLLRGCRCVEIDVWDGEEDSSSDSSSDNEPPLKPVAHVKTGLRERLKSKIKETAEKKSPAKPPSKSPPGETASSAGQTPSRCRSNSSRVEPRVLHGYTATKEIPFRAACEAIRDYSFVASDLPVIISLEVHTSHEQQEIMVEIMESTWKGMLVDLPDDVGDNTSLPVPNDLRNKILIKVKYTPTEAQKPGAGSGKAGEAQHEGSPEGTEEPAKKSKIIAALSKLGVYTRSYHFKDFLQPEAAIPTHIFSLSEGALMEVHEKDPKGLFGHNRQFMMRAYPKGTRVSSSNLDPILFWRRGVQVVALNWQRWDKGTMLNEAMFAGYGGWVLKPAPFRSHISSDKGAALQKTPSVPTTAFSAIDLSITFYAGQDIPLPKDEKEKSFDPYVKCELHVESEPLPGGEGTKAKDGELKKKTKTASAGTNPDFKGETLAWSNISGVLPEMAFVRFKVMDNDKIGRDDFAAWACVRLDRLQPGFRIVHLFGPNGAKTKGILLIKVDKRFRVS</sequence>
<evidence type="ECO:0000313" key="7">
    <source>
        <dbReference type="EMBL" id="KAF1808986.1"/>
    </source>
</evidence>
<keyword evidence="2" id="KW-0442">Lipid degradation</keyword>
<keyword evidence="1" id="KW-0807">Transducer</keyword>
<evidence type="ECO:0000256" key="4">
    <source>
        <dbReference type="SAM" id="SignalP"/>
    </source>
</evidence>
<dbReference type="InterPro" id="IPR001192">
    <property type="entry name" value="PI-PLC_fam"/>
</dbReference>
<dbReference type="OrthoDB" id="269822at2759"/>
<evidence type="ECO:0000259" key="6">
    <source>
        <dbReference type="PROSITE" id="PS50008"/>
    </source>
</evidence>
<dbReference type="AlphaFoldDB" id="A0A6G1FTC4"/>
<feature type="region of interest" description="Disordered" evidence="3">
    <location>
        <begin position="124"/>
        <end position="196"/>
    </location>
</feature>
<dbReference type="InterPro" id="IPR000008">
    <property type="entry name" value="C2_dom"/>
</dbReference>
<reference evidence="9" key="2">
    <citation type="submission" date="2020-04" db="EMBL/GenBank/DDBJ databases">
        <authorList>
            <consortium name="NCBI Genome Project"/>
        </authorList>
    </citation>
    <scope>NUCLEOTIDE SEQUENCE</scope>
    <source>
        <strain evidence="9">CBS 781.70</strain>
    </source>
</reference>
<dbReference type="SMART" id="SM00149">
    <property type="entry name" value="PLCYc"/>
    <property type="match status" value="1"/>
</dbReference>
<feature type="chain" id="PRO_5044631564" description="Phosphoinositide phospholipase C" evidence="4">
    <location>
        <begin position="24"/>
        <end position="610"/>
    </location>
</feature>
<dbReference type="Pfam" id="PF00387">
    <property type="entry name" value="PI-PLC-Y"/>
    <property type="match status" value="1"/>
</dbReference>
<dbReference type="PANTHER" id="PTHR10336">
    <property type="entry name" value="PHOSPHOINOSITIDE-SPECIFIC PHOSPHOLIPASE C FAMILY PROTEIN"/>
    <property type="match status" value="1"/>
</dbReference>
<dbReference type="InterPro" id="IPR000909">
    <property type="entry name" value="PLipase_C_PInositol-sp_X_dom"/>
</dbReference>
<accession>A0A6G1FTC4</accession>
<proteinExistence type="predicted"/>
<protein>
    <recommendedName>
        <fullName evidence="2">Phosphoinositide phospholipase C</fullName>
        <ecNumber evidence="2">3.1.4.11</ecNumber>
    </recommendedName>
</protein>
<evidence type="ECO:0000313" key="9">
    <source>
        <dbReference type="RefSeq" id="XP_033530617.1"/>
    </source>
</evidence>
<dbReference type="SUPFAM" id="SSF49562">
    <property type="entry name" value="C2 domain (Calcium/lipid-binding domain, CaLB)"/>
    <property type="match status" value="1"/>
</dbReference>
<dbReference type="GeneID" id="54421409"/>
<dbReference type="SMART" id="SM00239">
    <property type="entry name" value="C2"/>
    <property type="match status" value="1"/>
</dbReference>
<keyword evidence="4" id="KW-0732">Signal</keyword>
<keyword evidence="2" id="KW-0378">Hydrolase</keyword>
<dbReference type="CDD" id="cd08598">
    <property type="entry name" value="PI-PLC1c_yeast"/>
    <property type="match status" value="1"/>
</dbReference>
<dbReference type="PROSITE" id="PS50004">
    <property type="entry name" value="C2"/>
    <property type="match status" value="1"/>
</dbReference>
<reference evidence="7 9" key="1">
    <citation type="submission" date="2020-01" db="EMBL/GenBank/DDBJ databases">
        <authorList>
            <consortium name="DOE Joint Genome Institute"/>
            <person name="Haridas S."/>
            <person name="Albert R."/>
            <person name="Binder M."/>
            <person name="Bloem J."/>
            <person name="Labutti K."/>
            <person name="Salamov A."/>
            <person name="Andreopoulos B."/>
            <person name="Baker S.E."/>
            <person name="Barry K."/>
            <person name="Bills G."/>
            <person name="Bluhm B.H."/>
            <person name="Cannon C."/>
            <person name="Castanera R."/>
            <person name="Culley D.E."/>
            <person name="Daum C."/>
            <person name="Ezra D."/>
            <person name="Gonzalez J.B."/>
            <person name="Henrissat B."/>
            <person name="Kuo A."/>
            <person name="Liang C."/>
            <person name="Lipzen A."/>
            <person name="Lutzoni F."/>
            <person name="Magnuson J."/>
            <person name="Mondo S."/>
            <person name="Nolan M."/>
            <person name="Ohm R."/>
            <person name="Pangilinan J."/>
            <person name="Park H.-J."/>
            <person name="Ramirez L."/>
            <person name="Alfaro M."/>
            <person name="Sun H."/>
            <person name="Tritt A."/>
            <person name="Yoshinaga Y."/>
            <person name="Zwiers L.-H."/>
            <person name="Turgeon B.G."/>
            <person name="Goodwin S.B."/>
            <person name="Spatafora J.W."/>
            <person name="Crous P.W."/>
            <person name="Grigoriev I.V."/>
        </authorList>
    </citation>
    <scope>NUCLEOTIDE SEQUENCE</scope>
    <source>
        <strain evidence="7 9">CBS 781.70</strain>
    </source>
</reference>
<dbReference type="EMBL" id="ML975177">
    <property type="protein sequence ID" value="KAF1808986.1"/>
    <property type="molecule type" value="Genomic_DNA"/>
</dbReference>
<reference evidence="9" key="3">
    <citation type="submission" date="2025-04" db="UniProtKB">
        <authorList>
            <consortium name="RefSeq"/>
        </authorList>
    </citation>
    <scope>IDENTIFICATION</scope>
    <source>
        <strain evidence="9">CBS 781.70</strain>
    </source>
</reference>
<dbReference type="InterPro" id="IPR017946">
    <property type="entry name" value="PLC-like_Pdiesterase_TIM-brl"/>
</dbReference>
<dbReference type="Gene3D" id="2.60.40.150">
    <property type="entry name" value="C2 domain"/>
    <property type="match status" value="1"/>
</dbReference>
<dbReference type="CDD" id="cd00275">
    <property type="entry name" value="C2_PLC_like"/>
    <property type="match status" value="1"/>
</dbReference>
<dbReference type="EC" id="3.1.4.11" evidence="2"/>
<evidence type="ECO:0000256" key="2">
    <source>
        <dbReference type="RuleBase" id="RU361133"/>
    </source>
</evidence>